<dbReference type="STRING" id="1261640.BHK98_01805"/>
<evidence type="ECO:0000313" key="2">
    <source>
        <dbReference type="EMBL" id="OLR54925.1"/>
    </source>
</evidence>
<evidence type="ECO:0000313" key="3">
    <source>
        <dbReference type="Proteomes" id="UP000187404"/>
    </source>
</evidence>
<name>A0A1Q9JFF3_9FIRM</name>
<gene>
    <name evidence="2" type="ORF">BHK98_01805</name>
</gene>
<organism evidence="2 3">
    <name type="scientific">Hornefia porci</name>
    <dbReference type="NCBI Taxonomy" id="2652292"/>
    <lineage>
        <taxon>Bacteria</taxon>
        <taxon>Bacillati</taxon>
        <taxon>Bacillota</taxon>
        <taxon>Clostridia</taxon>
        <taxon>Peptostreptococcales</taxon>
        <taxon>Anaerovoracaceae</taxon>
        <taxon>Hornefia</taxon>
    </lineage>
</organism>
<proteinExistence type="predicted"/>
<keyword evidence="3" id="KW-1185">Reference proteome</keyword>
<dbReference type="OrthoDB" id="2051435at2"/>
<accession>A0A1Q9JFF3</accession>
<sequence length="589" mass="65733">MRKTKRRIALVFVTVIAMVFTLIPATANADSFVNNGDIITWTRDAWSKYCPIKEIEYTYRGDGTFDMKVYVDMSRYSTTERNAAQYYSLSAYNLDKTRCIALQGGPLPDGDLLSFELIGNVKVKAGERLEIKFELEEDLDVPVEINGPLGNKAESLEVTAPSAPNLFDKMTGYSMVKYESGGKEYRDIYVGLRAKADPKAGTYLWAYNRTEDLISGPFTSRDMRVRIYSDHPGRKRDWTGKTQEWSIFTAKNSDNAKEICEKVESTGAGKVKLPSDGTIEAYMAKNYRVTYSSPRYDQLGITVDANSAYNPAEGADLYHYVTGRGEGTLWKSFSFKDSDRSGSFTLDGLLPGEERSFTVHLFRTSGGLRYDYTDNTYRKVASGAFKAASISAVKLSPKKVKIRVAVPGTQAAAGLSKMYVYKGSKKIKTLYSSGKPDFSFVYKGKSASKSRYKVVSVCSKKTDITKSSSSKKPVSNTYQRPGWISGNLNNITPYATARFVPWKVSYYDGKVKVTGYIANNRIFKLKKFSFRVNVYNPGKKVASKKVTYKNIKHSSIKKVTITIKTKKTPDFVNLGTGFSVTGQKASWGI</sequence>
<dbReference type="AlphaFoldDB" id="A0A1Q9JFF3"/>
<dbReference type="Proteomes" id="UP000187404">
    <property type="component" value="Unassembled WGS sequence"/>
</dbReference>
<reference evidence="2 3" key="1">
    <citation type="journal article" date="2016" name="Appl. Environ. Microbiol.">
        <title>Function and Phylogeny of Bacterial Butyryl Coenzyme A:Acetate Transferases and Their Diversity in the Proximal Colon of Swine.</title>
        <authorList>
            <person name="Trachsel J."/>
            <person name="Bayles D.O."/>
            <person name="Looft T."/>
            <person name="Levine U.Y."/>
            <person name="Allen H.K."/>
        </authorList>
    </citation>
    <scope>NUCLEOTIDE SEQUENCE [LARGE SCALE GENOMIC DNA]</scope>
    <source>
        <strain evidence="2 3">68-3-10</strain>
    </source>
</reference>
<dbReference type="EMBL" id="MJIE01000001">
    <property type="protein sequence ID" value="OLR54925.1"/>
    <property type="molecule type" value="Genomic_DNA"/>
</dbReference>
<feature type="chain" id="PRO_5012028339" evidence="1">
    <location>
        <begin position="30"/>
        <end position="589"/>
    </location>
</feature>
<protein>
    <submittedName>
        <fullName evidence="2">Uncharacterized protein</fullName>
    </submittedName>
</protein>
<dbReference type="RefSeq" id="WP_075711944.1">
    <property type="nucleotide sequence ID" value="NZ_MJIE01000001.1"/>
</dbReference>
<feature type="signal peptide" evidence="1">
    <location>
        <begin position="1"/>
        <end position="29"/>
    </location>
</feature>
<comment type="caution">
    <text evidence="2">The sequence shown here is derived from an EMBL/GenBank/DDBJ whole genome shotgun (WGS) entry which is preliminary data.</text>
</comment>
<keyword evidence="1" id="KW-0732">Signal</keyword>
<evidence type="ECO:0000256" key="1">
    <source>
        <dbReference type="SAM" id="SignalP"/>
    </source>
</evidence>